<evidence type="ECO:0000256" key="1">
    <source>
        <dbReference type="ARBA" id="ARBA00022723"/>
    </source>
</evidence>
<feature type="region of interest" description="Disordered" evidence="3">
    <location>
        <begin position="537"/>
        <end position="563"/>
    </location>
</feature>
<keyword evidence="1" id="KW-0479">Metal-binding</keyword>
<feature type="compositionally biased region" description="Low complexity" evidence="3">
    <location>
        <begin position="543"/>
        <end position="553"/>
    </location>
</feature>
<dbReference type="GO" id="GO:0003677">
    <property type="term" value="F:DNA binding"/>
    <property type="evidence" value="ECO:0007669"/>
    <property type="project" value="InterPro"/>
</dbReference>
<dbReference type="PROSITE" id="PS50048">
    <property type="entry name" value="ZN2_CY6_FUNGAL_2"/>
    <property type="match status" value="1"/>
</dbReference>
<dbReference type="SUPFAM" id="SSF57701">
    <property type="entry name" value="Zn2/Cys6 DNA-binding domain"/>
    <property type="match status" value="1"/>
</dbReference>
<feature type="region of interest" description="Disordered" evidence="3">
    <location>
        <begin position="233"/>
        <end position="253"/>
    </location>
</feature>
<dbReference type="CDD" id="cd12148">
    <property type="entry name" value="fungal_TF_MHR"/>
    <property type="match status" value="1"/>
</dbReference>
<dbReference type="GO" id="GO:0008270">
    <property type="term" value="F:zinc ion binding"/>
    <property type="evidence" value="ECO:0007669"/>
    <property type="project" value="InterPro"/>
</dbReference>
<dbReference type="PANTHER" id="PTHR46910:SF39">
    <property type="entry name" value="ZN(II)2CYS6 TRANSCRIPTION FACTOR (EUROFUNG)"/>
    <property type="match status" value="1"/>
</dbReference>
<keyword evidence="2" id="KW-0539">Nucleus</keyword>
<dbReference type="InterPro" id="IPR001138">
    <property type="entry name" value="Zn2Cys6_DnaBD"/>
</dbReference>
<dbReference type="PANTHER" id="PTHR46910">
    <property type="entry name" value="TRANSCRIPTION FACTOR PDR1"/>
    <property type="match status" value="1"/>
</dbReference>
<evidence type="ECO:0000256" key="3">
    <source>
        <dbReference type="SAM" id="MobiDB-lite"/>
    </source>
</evidence>
<feature type="region of interest" description="Disordered" evidence="3">
    <location>
        <begin position="809"/>
        <end position="845"/>
    </location>
</feature>
<evidence type="ECO:0000256" key="2">
    <source>
        <dbReference type="ARBA" id="ARBA00023242"/>
    </source>
</evidence>
<evidence type="ECO:0000313" key="5">
    <source>
        <dbReference type="EMBL" id="OJD31430.1"/>
    </source>
</evidence>
<dbReference type="SMART" id="SM00906">
    <property type="entry name" value="Fungal_trans"/>
    <property type="match status" value="1"/>
</dbReference>
<feature type="compositionally biased region" description="Basic and acidic residues" evidence="3">
    <location>
        <begin position="240"/>
        <end position="252"/>
    </location>
</feature>
<keyword evidence="6" id="KW-1185">Reference proteome</keyword>
<dbReference type="GeneID" id="31016759"/>
<name>A0A1J9QR61_9PEZI</name>
<dbReference type="InterPro" id="IPR007219">
    <property type="entry name" value="XnlR_reg_dom"/>
</dbReference>
<dbReference type="AlphaFoldDB" id="A0A1J9QR61"/>
<feature type="region of interest" description="Disordered" evidence="3">
    <location>
        <begin position="112"/>
        <end position="189"/>
    </location>
</feature>
<gene>
    <name evidence="5" type="ORF">BKCO1_4800057</name>
</gene>
<protein>
    <submittedName>
        <fullName evidence="5">Aldehyde dehydrogenase</fullName>
    </submittedName>
</protein>
<feature type="domain" description="Zn(2)-C6 fungal-type" evidence="4">
    <location>
        <begin position="30"/>
        <end position="61"/>
    </location>
</feature>
<dbReference type="InterPro" id="IPR036864">
    <property type="entry name" value="Zn2-C6_fun-type_DNA-bd_sf"/>
</dbReference>
<dbReference type="GO" id="GO:0006351">
    <property type="term" value="P:DNA-templated transcription"/>
    <property type="evidence" value="ECO:0007669"/>
    <property type="project" value="InterPro"/>
</dbReference>
<organism evidence="5 6">
    <name type="scientific">Diplodia corticola</name>
    <dbReference type="NCBI Taxonomy" id="236234"/>
    <lineage>
        <taxon>Eukaryota</taxon>
        <taxon>Fungi</taxon>
        <taxon>Dikarya</taxon>
        <taxon>Ascomycota</taxon>
        <taxon>Pezizomycotina</taxon>
        <taxon>Dothideomycetes</taxon>
        <taxon>Dothideomycetes incertae sedis</taxon>
        <taxon>Botryosphaeriales</taxon>
        <taxon>Botryosphaeriaceae</taxon>
        <taxon>Diplodia</taxon>
    </lineage>
</organism>
<dbReference type="Gene3D" id="4.10.240.10">
    <property type="entry name" value="Zn(2)-C6 fungal-type DNA-binding domain"/>
    <property type="match status" value="1"/>
</dbReference>
<evidence type="ECO:0000259" key="4">
    <source>
        <dbReference type="PROSITE" id="PS50048"/>
    </source>
</evidence>
<feature type="compositionally biased region" description="Acidic residues" evidence="3">
    <location>
        <begin position="114"/>
        <end position="123"/>
    </location>
</feature>
<feature type="compositionally biased region" description="Polar residues" evidence="3">
    <location>
        <begin position="829"/>
        <end position="843"/>
    </location>
</feature>
<comment type="caution">
    <text evidence="5">The sequence shown here is derived from an EMBL/GenBank/DDBJ whole genome shotgun (WGS) entry which is preliminary data.</text>
</comment>
<reference evidence="5 6" key="1">
    <citation type="submission" date="2016-10" db="EMBL/GenBank/DDBJ databases">
        <title>Proteomics and genomics reveal pathogen-plant mechanisms compatible with a hemibiotrophic lifestyle of Diplodia corticola.</title>
        <authorList>
            <person name="Fernandes I."/>
            <person name="De Jonge R."/>
            <person name="Van De Peer Y."/>
            <person name="Devreese B."/>
            <person name="Alves A."/>
            <person name="Esteves A.C."/>
        </authorList>
    </citation>
    <scope>NUCLEOTIDE SEQUENCE [LARGE SCALE GENOMIC DNA]</scope>
    <source>
        <strain evidence="5 6">CBS 112549</strain>
    </source>
</reference>
<feature type="region of interest" description="Disordered" evidence="3">
    <location>
        <begin position="710"/>
        <end position="741"/>
    </location>
</feature>
<dbReference type="STRING" id="236234.A0A1J9QR61"/>
<dbReference type="RefSeq" id="XP_020127690.1">
    <property type="nucleotide sequence ID" value="XM_020276498.1"/>
</dbReference>
<dbReference type="Proteomes" id="UP000183809">
    <property type="component" value="Unassembled WGS sequence"/>
</dbReference>
<dbReference type="CDD" id="cd00067">
    <property type="entry name" value="GAL4"/>
    <property type="match status" value="1"/>
</dbReference>
<feature type="compositionally biased region" description="Basic and acidic residues" evidence="3">
    <location>
        <begin position="647"/>
        <end position="676"/>
    </location>
</feature>
<feature type="region of interest" description="Disordered" evidence="3">
    <location>
        <begin position="645"/>
        <end position="680"/>
    </location>
</feature>
<sequence length="996" mass="108439">MPTTQPGSEAAPAGVKNNRQNVRKKRTAVSCDRCKNRKTKCIDPVPGPCHYCASINAPCKTDLNRRKKRPYYHVSEEEYRCMTTILRHYLPEVEFNLPSLKALCQRLEGLSAAGDDDENDDDDFSARPSPMPIPMPTTTATRDGEEVFGPDDPRHHGDGTMATPLNNPSSSPEEQTAGGKEEEEEEKAGMQEIQELQEHLGCLMIDSRGNYRHVGTDSSIGFNAAIRMIKGNNHHHHHNGMHEDQTEADHPKNNALPENIIIQPLTTTSLPPATPESSVGGTEYSYSCPSSSSPPSSCSGAHNAGVYLPRLEQASASIQRYFDEVHCLYWLFSTEQFHERVHETYMTGGILAGASWMCCLYSIFAIGGSGGGGSGVEGAGQQQGAQQKTSAEYLVMAKALVPQVVDEADVDSVRALTLLALALQTECYTNAAYLYIGTAVRTAYSLGLHVEKAAPPTRGRLEREQNRRIWWTLYLLDYEMAHRYGNPCAVIDEMQDVQVQMPSEQILSPGPNTPLGFLAASSTLCAISRHIRTALHNHHHQKAPAATTTTTTSQPPPKAPNSTSLPTLLTTLHAWHASLPPHLSAAALPLHTPPAHRRALAVLHARYWAAVVLATRPFLLSTALGALGRGAGGRRRRRHCMRRWRRRERERERERGEGWAGGDEWREGEGEGRRTDEEEVEMEMEMDLGHCSSSSSSAAAAAGRCACRRRSGGGDGLHDDEDAGMASSSVAEKRQQQWRRRGFAEEMSATCVGAARRGLDVMRTMVNKSGGGDAGGGTGSSSLSSLVNFDCSNLLELVQVFRLAMVLDEEEDEDDEEEQEGEEKEMEETTSAAPRELSSSSNFSHDKSCCCGVEEGGGASRTSARTGATKIKEMWTQRIHEAVEIMHAMEPVGWTARALPELSAQLRECGILDGEDWRGGGNGGCDDAELAPPLGMEDMIRDAMTGQPSAGFGGVEGMEADDSLGTLFFGDVLGDPTAAFGDTMDNNILFLDIDFA</sequence>
<dbReference type="InterPro" id="IPR050987">
    <property type="entry name" value="AtrR-like"/>
</dbReference>
<dbReference type="GO" id="GO:0000981">
    <property type="term" value="F:DNA-binding transcription factor activity, RNA polymerase II-specific"/>
    <property type="evidence" value="ECO:0007669"/>
    <property type="project" value="InterPro"/>
</dbReference>
<evidence type="ECO:0000313" key="6">
    <source>
        <dbReference type="Proteomes" id="UP000183809"/>
    </source>
</evidence>
<accession>A0A1J9QR61</accession>
<dbReference type="SMART" id="SM00066">
    <property type="entry name" value="GAL4"/>
    <property type="match status" value="1"/>
</dbReference>
<dbReference type="PROSITE" id="PS00463">
    <property type="entry name" value="ZN2_CY6_FUNGAL_1"/>
    <property type="match status" value="1"/>
</dbReference>
<dbReference type="OrthoDB" id="310895at2759"/>
<dbReference type="Pfam" id="PF04082">
    <property type="entry name" value="Fungal_trans"/>
    <property type="match status" value="1"/>
</dbReference>
<feature type="compositionally biased region" description="Polar residues" evidence="3">
    <location>
        <begin position="163"/>
        <end position="172"/>
    </location>
</feature>
<feature type="compositionally biased region" description="Acidic residues" evidence="3">
    <location>
        <begin position="809"/>
        <end position="828"/>
    </location>
</feature>
<proteinExistence type="predicted"/>
<dbReference type="EMBL" id="MNUE01000048">
    <property type="protein sequence ID" value="OJD31430.1"/>
    <property type="molecule type" value="Genomic_DNA"/>
</dbReference>
<feature type="region of interest" description="Disordered" evidence="3">
    <location>
        <begin position="1"/>
        <end position="21"/>
    </location>
</feature>